<feature type="transmembrane region" description="Helical" evidence="1">
    <location>
        <begin position="37"/>
        <end position="57"/>
    </location>
</feature>
<keyword evidence="3" id="KW-1185">Reference proteome</keyword>
<organism evidence="2 3">
    <name type="scientific">Lactuca virosa</name>
    <dbReference type="NCBI Taxonomy" id="75947"/>
    <lineage>
        <taxon>Eukaryota</taxon>
        <taxon>Viridiplantae</taxon>
        <taxon>Streptophyta</taxon>
        <taxon>Embryophyta</taxon>
        <taxon>Tracheophyta</taxon>
        <taxon>Spermatophyta</taxon>
        <taxon>Magnoliopsida</taxon>
        <taxon>eudicotyledons</taxon>
        <taxon>Gunneridae</taxon>
        <taxon>Pentapetalae</taxon>
        <taxon>asterids</taxon>
        <taxon>campanulids</taxon>
        <taxon>Asterales</taxon>
        <taxon>Asteraceae</taxon>
        <taxon>Cichorioideae</taxon>
        <taxon>Cichorieae</taxon>
        <taxon>Lactucinae</taxon>
        <taxon>Lactuca</taxon>
    </lineage>
</organism>
<dbReference type="Proteomes" id="UP001157418">
    <property type="component" value="Unassembled WGS sequence"/>
</dbReference>
<dbReference type="EMBL" id="CAKMRJ010001112">
    <property type="protein sequence ID" value="CAH1421153.1"/>
    <property type="molecule type" value="Genomic_DNA"/>
</dbReference>
<protein>
    <submittedName>
        <fullName evidence="2">Uncharacterized protein</fullName>
    </submittedName>
</protein>
<keyword evidence="1" id="KW-0472">Membrane</keyword>
<accession>A0AAU9MKG3</accession>
<feature type="transmembrane region" description="Helical" evidence="1">
    <location>
        <begin position="5"/>
        <end position="25"/>
    </location>
</feature>
<reference evidence="2 3" key="1">
    <citation type="submission" date="2022-01" db="EMBL/GenBank/DDBJ databases">
        <authorList>
            <person name="Xiong W."/>
            <person name="Schranz E."/>
        </authorList>
    </citation>
    <scope>NUCLEOTIDE SEQUENCE [LARGE SCALE GENOMIC DNA]</scope>
</reference>
<dbReference type="AlphaFoldDB" id="A0AAU9MKG3"/>
<evidence type="ECO:0000256" key="1">
    <source>
        <dbReference type="SAM" id="Phobius"/>
    </source>
</evidence>
<keyword evidence="1" id="KW-0812">Transmembrane</keyword>
<evidence type="ECO:0000313" key="3">
    <source>
        <dbReference type="Proteomes" id="UP001157418"/>
    </source>
</evidence>
<proteinExistence type="predicted"/>
<comment type="caution">
    <text evidence="2">The sequence shown here is derived from an EMBL/GenBank/DDBJ whole genome shotgun (WGS) entry which is preliminary data.</text>
</comment>
<keyword evidence="1" id="KW-1133">Transmembrane helix</keyword>
<gene>
    <name evidence="2" type="ORF">LVIROSA_LOCUS8567</name>
</gene>
<sequence>MQFGVYLVVQFHKLIVLFNVGIHLVVQFNTAASKAGWFYISSIPFDKIPLIVTFCLLESKITRPQSRKNFKEHNERVQHQMKRLNLISYFITHKSNELTFSYIFPQHLPTTKLVILHYP</sequence>
<evidence type="ECO:0000313" key="2">
    <source>
        <dbReference type="EMBL" id="CAH1421153.1"/>
    </source>
</evidence>
<name>A0AAU9MKG3_9ASTR</name>